<name>A0A4C1Z106_EUMVA</name>
<evidence type="ECO:0000313" key="2">
    <source>
        <dbReference type="Proteomes" id="UP000299102"/>
    </source>
</evidence>
<keyword evidence="2" id="KW-1185">Reference proteome</keyword>
<dbReference type="Proteomes" id="UP000299102">
    <property type="component" value="Unassembled WGS sequence"/>
</dbReference>
<dbReference type="EMBL" id="BGZK01001478">
    <property type="protein sequence ID" value="GBP80724.1"/>
    <property type="molecule type" value="Genomic_DNA"/>
</dbReference>
<protein>
    <submittedName>
        <fullName evidence="1">Uncharacterized protein</fullName>
    </submittedName>
</protein>
<reference evidence="1 2" key="1">
    <citation type="journal article" date="2019" name="Commun. Biol.">
        <title>The bagworm genome reveals a unique fibroin gene that provides high tensile strength.</title>
        <authorList>
            <person name="Kono N."/>
            <person name="Nakamura H."/>
            <person name="Ohtoshi R."/>
            <person name="Tomita M."/>
            <person name="Numata K."/>
            <person name="Arakawa K."/>
        </authorList>
    </citation>
    <scope>NUCLEOTIDE SEQUENCE [LARGE SCALE GENOMIC DNA]</scope>
</reference>
<organism evidence="1 2">
    <name type="scientific">Eumeta variegata</name>
    <name type="common">Bagworm moth</name>
    <name type="synonym">Eumeta japonica</name>
    <dbReference type="NCBI Taxonomy" id="151549"/>
    <lineage>
        <taxon>Eukaryota</taxon>
        <taxon>Metazoa</taxon>
        <taxon>Ecdysozoa</taxon>
        <taxon>Arthropoda</taxon>
        <taxon>Hexapoda</taxon>
        <taxon>Insecta</taxon>
        <taxon>Pterygota</taxon>
        <taxon>Neoptera</taxon>
        <taxon>Endopterygota</taxon>
        <taxon>Lepidoptera</taxon>
        <taxon>Glossata</taxon>
        <taxon>Ditrysia</taxon>
        <taxon>Tineoidea</taxon>
        <taxon>Psychidae</taxon>
        <taxon>Oiketicinae</taxon>
        <taxon>Eumeta</taxon>
    </lineage>
</organism>
<dbReference type="AlphaFoldDB" id="A0A4C1Z106"/>
<evidence type="ECO:0000313" key="1">
    <source>
        <dbReference type="EMBL" id="GBP80724.1"/>
    </source>
</evidence>
<gene>
    <name evidence="1" type="ORF">EVAR_57195_1</name>
</gene>
<accession>A0A4C1Z106</accession>
<comment type="caution">
    <text evidence="1">The sequence shown here is derived from an EMBL/GenBank/DDBJ whole genome shotgun (WGS) entry which is preliminary data.</text>
</comment>
<sequence length="101" mass="10725">MAHLRFGPYGHDVGGAPGSVISHSHRIQTVLQVRVPVAYPPSTTEHPPSISLSSISISPLFYTIKCPIPTQEVGNALVIPPESRVSMGGGDHLYFGGSHAR</sequence>
<proteinExistence type="predicted"/>